<reference evidence="4" key="1">
    <citation type="journal article" date="2019" name="Curr. Biol.">
        <title>Genome Sequence of Striga asiatica Provides Insight into the Evolution of Plant Parasitism.</title>
        <authorList>
            <person name="Yoshida S."/>
            <person name="Kim S."/>
            <person name="Wafula E.K."/>
            <person name="Tanskanen J."/>
            <person name="Kim Y.M."/>
            <person name="Honaas L."/>
            <person name="Yang Z."/>
            <person name="Spallek T."/>
            <person name="Conn C.E."/>
            <person name="Ichihashi Y."/>
            <person name="Cheong K."/>
            <person name="Cui S."/>
            <person name="Der J.P."/>
            <person name="Gundlach H."/>
            <person name="Jiao Y."/>
            <person name="Hori C."/>
            <person name="Ishida J.K."/>
            <person name="Kasahara H."/>
            <person name="Kiba T."/>
            <person name="Kim M.S."/>
            <person name="Koo N."/>
            <person name="Laohavisit A."/>
            <person name="Lee Y.H."/>
            <person name="Lumba S."/>
            <person name="McCourt P."/>
            <person name="Mortimer J.C."/>
            <person name="Mutuku J.M."/>
            <person name="Nomura T."/>
            <person name="Sasaki-Sekimoto Y."/>
            <person name="Seto Y."/>
            <person name="Wang Y."/>
            <person name="Wakatake T."/>
            <person name="Sakakibara H."/>
            <person name="Demura T."/>
            <person name="Yamaguchi S."/>
            <person name="Yoneyama K."/>
            <person name="Manabe R.I."/>
            <person name="Nelson D.C."/>
            <person name="Schulman A.H."/>
            <person name="Timko M.P."/>
            <person name="dePamphilis C.W."/>
            <person name="Choi D."/>
            <person name="Shirasu K."/>
        </authorList>
    </citation>
    <scope>NUCLEOTIDE SEQUENCE [LARGE SCALE GENOMIC DNA]</scope>
    <source>
        <strain evidence="4">cv. UVA1</strain>
    </source>
</reference>
<feature type="region of interest" description="Disordered" evidence="1">
    <location>
        <begin position="293"/>
        <end position="316"/>
    </location>
</feature>
<feature type="chain" id="PRO_5022962628" evidence="2">
    <location>
        <begin position="17"/>
        <end position="432"/>
    </location>
</feature>
<protein>
    <submittedName>
        <fullName evidence="3">Uncharacterized protein</fullName>
    </submittedName>
</protein>
<evidence type="ECO:0000256" key="1">
    <source>
        <dbReference type="SAM" id="MobiDB-lite"/>
    </source>
</evidence>
<evidence type="ECO:0000313" key="3">
    <source>
        <dbReference type="EMBL" id="GER32862.1"/>
    </source>
</evidence>
<feature type="region of interest" description="Disordered" evidence="1">
    <location>
        <begin position="83"/>
        <end position="114"/>
    </location>
</feature>
<organism evidence="3 4">
    <name type="scientific">Striga asiatica</name>
    <name type="common">Asiatic witchweed</name>
    <name type="synonym">Buchnera asiatica</name>
    <dbReference type="NCBI Taxonomy" id="4170"/>
    <lineage>
        <taxon>Eukaryota</taxon>
        <taxon>Viridiplantae</taxon>
        <taxon>Streptophyta</taxon>
        <taxon>Embryophyta</taxon>
        <taxon>Tracheophyta</taxon>
        <taxon>Spermatophyta</taxon>
        <taxon>Magnoliopsida</taxon>
        <taxon>eudicotyledons</taxon>
        <taxon>Gunneridae</taxon>
        <taxon>Pentapetalae</taxon>
        <taxon>asterids</taxon>
        <taxon>lamiids</taxon>
        <taxon>Lamiales</taxon>
        <taxon>Orobanchaceae</taxon>
        <taxon>Buchnereae</taxon>
        <taxon>Striga</taxon>
    </lineage>
</organism>
<evidence type="ECO:0000313" key="4">
    <source>
        <dbReference type="Proteomes" id="UP000325081"/>
    </source>
</evidence>
<comment type="caution">
    <text evidence="3">The sequence shown here is derived from an EMBL/GenBank/DDBJ whole genome shotgun (WGS) entry which is preliminary data.</text>
</comment>
<feature type="signal peptide" evidence="2">
    <location>
        <begin position="1"/>
        <end position="16"/>
    </location>
</feature>
<evidence type="ECO:0000256" key="2">
    <source>
        <dbReference type="SAM" id="SignalP"/>
    </source>
</evidence>
<gene>
    <name evidence="3" type="ORF">STAS_08954</name>
</gene>
<dbReference type="EMBL" id="BKCP01004639">
    <property type="protein sequence ID" value="GER32862.1"/>
    <property type="molecule type" value="Genomic_DNA"/>
</dbReference>
<keyword evidence="4" id="KW-1185">Reference proteome</keyword>
<sequence>MHGWFWLVHKFKWLRPSGLFVNCDEPTSGSKQCTYVKYPIINHHRTCETGVSTTVPSTNYERLGRQQEAHKTYKMHTREKHRDNIRQAHSSCKTRHLKTNPRSEKSPTPVKHTRPRVLRSRRLLIRCGRVLGAARPIFVIHRKLHLGQGHCKLLHAFHRLHITTTTTLGIIQPVFTNFLLGFLLRAQNRLLRGLLIRLRTHLSRSRSRSRSRRVGLQLTPSRQALPRLGAAYLNVFLHHLVILVRNLRVRELHPVELVHKGRDRLVFRDNQNWCSNRDHVRLESGIDRWTRVRTPSGASTLPEGGSRKGEPGQNRAVDPPYFALEGGVGGSDRKAEALIEDGVVTAAVDDFGGDGVFWVAREAELGVHVLLLVDADVVDVAGMVDVHVEGRQLAVVLVLVGPNVFALEIDLHILSGRMGLEWGHDRLRGIHE</sequence>
<keyword evidence="2" id="KW-0732">Signal</keyword>
<proteinExistence type="predicted"/>
<dbReference type="Proteomes" id="UP000325081">
    <property type="component" value="Unassembled WGS sequence"/>
</dbReference>
<name>A0A5A7PJR9_STRAF</name>
<feature type="non-terminal residue" evidence="3">
    <location>
        <position position="432"/>
    </location>
</feature>
<accession>A0A5A7PJR9</accession>
<dbReference type="AlphaFoldDB" id="A0A5A7PJR9"/>